<dbReference type="Proteomes" id="UP000029640">
    <property type="component" value="Unassembled WGS sequence"/>
</dbReference>
<keyword evidence="5" id="KW-1185">Reference proteome</keyword>
<dbReference type="PATRIC" id="fig|1265313.6.peg.490"/>
<evidence type="ECO:0000313" key="4">
    <source>
        <dbReference type="EMBL" id="KGE05020.1"/>
    </source>
</evidence>
<dbReference type="Pfam" id="PF08541">
    <property type="entry name" value="ACP_syn_III_C"/>
    <property type="match status" value="1"/>
</dbReference>
<organism evidence="4 5">
    <name type="scientific">Pseudohaliea rubra DSM 19751</name>
    <dbReference type="NCBI Taxonomy" id="1265313"/>
    <lineage>
        <taxon>Bacteria</taxon>
        <taxon>Pseudomonadati</taxon>
        <taxon>Pseudomonadota</taxon>
        <taxon>Gammaproteobacteria</taxon>
        <taxon>Cellvibrionales</taxon>
        <taxon>Halieaceae</taxon>
        <taxon>Pseudohaliea</taxon>
    </lineage>
</organism>
<gene>
    <name evidence="4" type="ORF">HRUBRA_00493</name>
</gene>
<dbReference type="SUPFAM" id="SSF53901">
    <property type="entry name" value="Thiolase-like"/>
    <property type="match status" value="1"/>
</dbReference>
<dbReference type="HOGENOM" id="CLU_039592_4_2_6"/>
<dbReference type="RefSeq" id="WP_035513954.1">
    <property type="nucleotide sequence ID" value="NZ_KN234746.1"/>
</dbReference>
<proteinExistence type="predicted"/>
<name>A0A095VUH9_9GAMM</name>
<dbReference type="AlphaFoldDB" id="A0A095VUH9"/>
<dbReference type="Gene3D" id="3.40.47.10">
    <property type="match status" value="2"/>
</dbReference>
<dbReference type="InterPro" id="IPR013747">
    <property type="entry name" value="ACP_syn_III_C"/>
</dbReference>
<dbReference type="STRING" id="1265313.HRUBRA_00493"/>
<dbReference type="OrthoDB" id="9788274at2"/>
<dbReference type="NCBIfam" id="NF006720">
    <property type="entry name" value="PRK09258.1"/>
    <property type="match status" value="1"/>
</dbReference>
<dbReference type="GO" id="GO:0044550">
    <property type="term" value="P:secondary metabolite biosynthetic process"/>
    <property type="evidence" value="ECO:0007669"/>
    <property type="project" value="TreeGrafter"/>
</dbReference>
<protein>
    <submittedName>
        <fullName evidence="4">3-oxoacyl-[ACP] synthase III in alkane synthesis cluster</fullName>
    </submittedName>
</protein>
<keyword evidence="2" id="KW-0012">Acyltransferase</keyword>
<comment type="caution">
    <text evidence="4">The sequence shown here is derived from an EMBL/GenBank/DDBJ whole genome shotgun (WGS) entry which is preliminary data.</text>
</comment>
<dbReference type="eggNOG" id="COG0332">
    <property type="taxonomic scope" value="Bacteria"/>
</dbReference>
<evidence type="ECO:0000313" key="5">
    <source>
        <dbReference type="Proteomes" id="UP000029640"/>
    </source>
</evidence>
<feature type="domain" description="Beta-ketoacyl-[acyl-carrier-protein] synthase III C-terminal" evidence="3">
    <location>
        <begin position="262"/>
        <end position="338"/>
    </location>
</feature>
<evidence type="ECO:0000256" key="1">
    <source>
        <dbReference type="ARBA" id="ARBA00022679"/>
    </source>
</evidence>
<accession>A0A095VUH9</accession>
<reference evidence="4 5" key="1">
    <citation type="journal article" date="2014" name="Genome Announc.">
        <title>Genome Sequence of Gammaproteobacterial Pseudohaliea rubra Type Strain DSM 19751, Isolated from Coastal Seawater of the Mediterranean Sea.</title>
        <authorList>
            <person name="Spring S."/>
            <person name="Fiebig A."/>
            <person name="Riedel T."/>
            <person name="Goker M."/>
            <person name="Klenk H.P."/>
        </authorList>
    </citation>
    <scope>NUCLEOTIDE SEQUENCE [LARGE SCALE GENOMIC DNA]</scope>
    <source>
        <strain evidence="4 5">DSM 19751</strain>
    </source>
</reference>
<evidence type="ECO:0000259" key="3">
    <source>
        <dbReference type="Pfam" id="PF08541"/>
    </source>
</evidence>
<dbReference type="GO" id="GO:0016746">
    <property type="term" value="F:acyltransferase activity"/>
    <property type="evidence" value="ECO:0007669"/>
    <property type="project" value="UniProtKB-KW"/>
</dbReference>
<keyword evidence="1" id="KW-0808">Transferase</keyword>
<evidence type="ECO:0000256" key="2">
    <source>
        <dbReference type="ARBA" id="ARBA00023315"/>
    </source>
</evidence>
<dbReference type="PANTHER" id="PTHR34069:SF3">
    <property type="entry name" value="ACYL-COA:ACYL-COA ALKYLTRANSFERASE"/>
    <property type="match status" value="1"/>
</dbReference>
<dbReference type="InterPro" id="IPR016039">
    <property type="entry name" value="Thiolase-like"/>
</dbReference>
<sequence length="339" mass="36085">MSGNATFNLKDTAIVSVTAHHAPEVVTSASFDERLMHTYERLGTQPGLLENLAGIVERRWWPRGHTFTEAAAEAGRKAMAAAGISPDAVGLLIDTSVSRDRVEPSSAVTVHHLLDLPTSCLNFDLANACLGFMNAMQVAGMMLDSHQIDFALIVDGEGSRQPQEKTLERLASDEATAADLFAEFATLTLGSGAAAMVLGRHSENAGSHRIVAGINRADTSHHKLCVGTLDQMRTDTAALLDAGLGVSRLAWANAEEYGWLAMDRYVIHQISSVHTSMLCERLGIDATRVPLTYPRLGNTGPAAVPLTLAQESASLNAGDRVLCLGMGSGINAMALEIAW</sequence>
<dbReference type="PANTHER" id="PTHR34069">
    <property type="entry name" value="3-OXOACYL-[ACYL-CARRIER-PROTEIN] SYNTHASE 3"/>
    <property type="match status" value="1"/>
</dbReference>
<dbReference type="EMBL" id="AUVB01000013">
    <property type="protein sequence ID" value="KGE05020.1"/>
    <property type="molecule type" value="Genomic_DNA"/>
</dbReference>